<feature type="domain" description="RRM" evidence="2">
    <location>
        <begin position="2"/>
        <end position="79"/>
    </location>
</feature>
<protein>
    <submittedName>
        <fullName evidence="3">RNA recognition motif-containing protein</fullName>
    </submittedName>
</protein>
<dbReference type="PANTHER" id="PTHR48025:SF1">
    <property type="entry name" value="RRM DOMAIN-CONTAINING PROTEIN"/>
    <property type="match status" value="1"/>
</dbReference>
<evidence type="ECO:0000259" key="2">
    <source>
        <dbReference type="PROSITE" id="PS50102"/>
    </source>
</evidence>
<dbReference type="PANTHER" id="PTHR48025">
    <property type="entry name" value="OS02G0815200 PROTEIN"/>
    <property type="match status" value="1"/>
</dbReference>
<dbReference type="Pfam" id="PF00076">
    <property type="entry name" value="RRM_1"/>
    <property type="match status" value="1"/>
</dbReference>
<sequence>MLTIYAGNLPSNTTEKELAELFSAHGKVRGIKLPQDVFSGKCRGFGFVDMEGHEARAAIAALNGRELRGSFLRITLERPRDAKGRSPGARR</sequence>
<dbReference type="AlphaFoldDB" id="A0A4R7NU24"/>
<dbReference type="InterPro" id="IPR050502">
    <property type="entry name" value="Euk_RNA-bind_prot"/>
</dbReference>
<evidence type="ECO:0000313" key="4">
    <source>
        <dbReference type="Proteomes" id="UP000295341"/>
    </source>
</evidence>
<name>A0A4R7NU24_9GAMM</name>
<dbReference type="Proteomes" id="UP000295341">
    <property type="component" value="Unassembled WGS sequence"/>
</dbReference>
<dbReference type="SMART" id="SM00360">
    <property type="entry name" value="RRM"/>
    <property type="match status" value="1"/>
</dbReference>
<comment type="caution">
    <text evidence="3">The sequence shown here is derived from an EMBL/GenBank/DDBJ whole genome shotgun (WGS) entry which is preliminary data.</text>
</comment>
<reference evidence="3 4" key="1">
    <citation type="submission" date="2019-03" db="EMBL/GenBank/DDBJ databases">
        <title>Genomic Encyclopedia of Type Strains, Phase IV (KMG-IV): sequencing the most valuable type-strain genomes for metagenomic binning, comparative biology and taxonomic classification.</title>
        <authorList>
            <person name="Goeker M."/>
        </authorList>
    </citation>
    <scope>NUCLEOTIDE SEQUENCE [LARGE SCALE GENOMIC DNA]</scope>
    <source>
        <strain evidence="3 4">DSM 26377</strain>
    </source>
</reference>
<dbReference type="CDD" id="cd00590">
    <property type="entry name" value="RRM_SF"/>
    <property type="match status" value="1"/>
</dbReference>
<keyword evidence="1" id="KW-0694">RNA-binding</keyword>
<dbReference type="EMBL" id="SOBT01000012">
    <property type="protein sequence ID" value="TDU24438.1"/>
    <property type="molecule type" value="Genomic_DNA"/>
</dbReference>
<dbReference type="InterPro" id="IPR012677">
    <property type="entry name" value="Nucleotide-bd_a/b_plait_sf"/>
</dbReference>
<organism evidence="3 4">
    <name type="scientific">Panacagrimonas perspica</name>
    <dbReference type="NCBI Taxonomy" id="381431"/>
    <lineage>
        <taxon>Bacteria</taxon>
        <taxon>Pseudomonadati</taxon>
        <taxon>Pseudomonadota</taxon>
        <taxon>Gammaproteobacteria</taxon>
        <taxon>Nevskiales</taxon>
        <taxon>Nevskiaceae</taxon>
        <taxon>Panacagrimonas</taxon>
    </lineage>
</organism>
<keyword evidence="4" id="KW-1185">Reference proteome</keyword>
<evidence type="ECO:0000256" key="1">
    <source>
        <dbReference type="ARBA" id="ARBA00022884"/>
    </source>
</evidence>
<gene>
    <name evidence="3" type="ORF">DFR24_4708</name>
</gene>
<dbReference type="SUPFAM" id="SSF54928">
    <property type="entry name" value="RNA-binding domain, RBD"/>
    <property type="match status" value="1"/>
</dbReference>
<dbReference type="GO" id="GO:0003729">
    <property type="term" value="F:mRNA binding"/>
    <property type="evidence" value="ECO:0007669"/>
    <property type="project" value="TreeGrafter"/>
</dbReference>
<dbReference type="PROSITE" id="PS50102">
    <property type="entry name" value="RRM"/>
    <property type="match status" value="1"/>
</dbReference>
<evidence type="ECO:0000313" key="3">
    <source>
        <dbReference type="EMBL" id="TDU24438.1"/>
    </source>
</evidence>
<dbReference type="InterPro" id="IPR035979">
    <property type="entry name" value="RBD_domain_sf"/>
</dbReference>
<accession>A0A4R7NU24</accession>
<dbReference type="RefSeq" id="WP_133883840.1">
    <property type="nucleotide sequence ID" value="NZ_MWIN01000025.1"/>
</dbReference>
<proteinExistence type="predicted"/>
<dbReference type="Gene3D" id="3.30.70.330">
    <property type="match status" value="1"/>
</dbReference>
<dbReference type="OrthoDB" id="9798855at2"/>
<dbReference type="InterPro" id="IPR000504">
    <property type="entry name" value="RRM_dom"/>
</dbReference>